<evidence type="ECO:0008006" key="5">
    <source>
        <dbReference type="Google" id="ProtNLM"/>
    </source>
</evidence>
<dbReference type="OrthoDB" id="2380458at2759"/>
<proteinExistence type="predicted"/>
<organism evidence="3 4">
    <name type="scientific">Lunasporangiospora selenospora</name>
    <dbReference type="NCBI Taxonomy" id="979761"/>
    <lineage>
        <taxon>Eukaryota</taxon>
        <taxon>Fungi</taxon>
        <taxon>Fungi incertae sedis</taxon>
        <taxon>Mucoromycota</taxon>
        <taxon>Mortierellomycotina</taxon>
        <taxon>Mortierellomycetes</taxon>
        <taxon>Mortierellales</taxon>
        <taxon>Mortierellaceae</taxon>
        <taxon>Lunasporangiospora</taxon>
    </lineage>
</organism>
<evidence type="ECO:0000313" key="3">
    <source>
        <dbReference type="EMBL" id="KAF9584652.1"/>
    </source>
</evidence>
<comment type="caution">
    <text evidence="3">The sequence shown here is derived from an EMBL/GenBank/DDBJ whole genome shotgun (WGS) entry which is preliminary data.</text>
</comment>
<sequence length="297" mass="32545">MTFKLTPLALLLLAILFTLSTHALPTPRPLSAPAPSKLARFTTTSPRIDTVWLIDSLPQVAWDQSSLPEGATLDITLVHPDRDPIVLRRYVPASKGSTLVNVPPTISAGTYSLLLTAFSGRSTSLVANSVVHSVILIEDEDVDPEQETPLRISDNSKTSTTPKSTPKDTDDEFSFKKQHQNAVLGTEQVQLTHQPTKSTLVLRAPYTVGWSIPKPLEHARHVRVNLKLVTADDKVTTVLATNVDAKSGFMYVHLPADVPLQSYRIKVEVMGKGRKFVGYTNRFRTSLPAFASRSTSA</sequence>
<reference evidence="3" key="1">
    <citation type="journal article" date="2020" name="Fungal Divers.">
        <title>Resolving the Mortierellaceae phylogeny through synthesis of multi-gene phylogenetics and phylogenomics.</title>
        <authorList>
            <person name="Vandepol N."/>
            <person name="Liber J."/>
            <person name="Desiro A."/>
            <person name="Na H."/>
            <person name="Kennedy M."/>
            <person name="Barry K."/>
            <person name="Grigoriev I.V."/>
            <person name="Miller A.N."/>
            <person name="O'Donnell K."/>
            <person name="Stajich J.E."/>
            <person name="Bonito G."/>
        </authorList>
    </citation>
    <scope>NUCLEOTIDE SEQUENCE</scope>
    <source>
        <strain evidence="3">KOD1015</strain>
    </source>
</reference>
<evidence type="ECO:0000313" key="4">
    <source>
        <dbReference type="Proteomes" id="UP000780801"/>
    </source>
</evidence>
<evidence type="ECO:0000256" key="2">
    <source>
        <dbReference type="SAM" id="SignalP"/>
    </source>
</evidence>
<gene>
    <name evidence="3" type="ORF">BGW38_005718</name>
</gene>
<name>A0A9P6KH91_9FUNG</name>
<dbReference type="Proteomes" id="UP000780801">
    <property type="component" value="Unassembled WGS sequence"/>
</dbReference>
<keyword evidence="4" id="KW-1185">Reference proteome</keyword>
<protein>
    <recommendedName>
        <fullName evidence="5">Ig-like domain-containing protein</fullName>
    </recommendedName>
</protein>
<feature type="chain" id="PRO_5040446831" description="Ig-like domain-containing protein" evidence="2">
    <location>
        <begin position="24"/>
        <end position="297"/>
    </location>
</feature>
<feature type="region of interest" description="Disordered" evidence="1">
    <location>
        <begin position="144"/>
        <end position="173"/>
    </location>
</feature>
<keyword evidence="2" id="KW-0732">Signal</keyword>
<dbReference type="EMBL" id="JAABOA010000363">
    <property type="protein sequence ID" value="KAF9584652.1"/>
    <property type="molecule type" value="Genomic_DNA"/>
</dbReference>
<feature type="signal peptide" evidence="2">
    <location>
        <begin position="1"/>
        <end position="23"/>
    </location>
</feature>
<dbReference type="AlphaFoldDB" id="A0A9P6KH91"/>
<accession>A0A9P6KH91</accession>
<evidence type="ECO:0000256" key="1">
    <source>
        <dbReference type="SAM" id="MobiDB-lite"/>
    </source>
</evidence>